<protein>
    <submittedName>
        <fullName evidence="2">Periplasmic nitrate reductase</fullName>
    </submittedName>
</protein>
<gene>
    <name evidence="2" type="primary">napA_16</name>
    <name evidence="2" type="ORF">g.15278</name>
</gene>
<evidence type="ECO:0000256" key="1">
    <source>
        <dbReference type="SAM" id="MobiDB-lite"/>
    </source>
</evidence>
<organism evidence="2">
    <name type="scientific">Anthurium amnicola</name>
    <dbReference type="NCBI Taxonomy" id="1678845"/>
    <lineage>
        <taxon>Eukaryota</taxon>
        <taxon>Viridiplantae</taxon>
        <taxon>Streptophyta</taxon>
        <taxon>Embryophyta</taxon>
        <taxon>Tracheophyta</taxon>
        <taxon>Spermatophyta</taxon>
        <taxon>Magnoliopsida</taxon>
        <taxon>Liliopsida</taxon>
        <taxon>Araceae</taxon>
        <taxon>Pothoideae</taxon>
        <taxon>Potheae</taxon>
        <taxon>Anthurium</taxon>
    </lineage>
</organism>
<proteinExistence type="predicted"/>
<dbReference type="AlphaFoldDB" id="A0A1D1Z5T2"/>
<dbReference type="EMBL" id="GDJX01005656">
    <property type="protein sequence ID" value="JAT62280.1"/>
    <property type="molecule type" value="Transcribed_RNA"/>
</dbReference>
<feature type="compositionally biased region" description="Basic and acidic residues" evidence="1">
    <location>
        <begin position="80"/>
        <end position="94"/>
    </location>
</feature>
<sequence>MGEANRRGEREREMEEEAVWWKKAWSLCNRLYNYLARQFTSQGSRLVDPHFRQPVVTVPVEDPPPDGSARTAGRSVPIGSKEEKEKEVNINERSQKYIQRTKEVLQSESSPATPPTK</sequence>
<feature type="region of interest" description="Disordered" evidence="1">
    <location>
        <begin position="57"/>
        <end position="94"/>
    </location>
</feature>
<accession>A0A1D1Z5T2</accession>
<evidence type="ECO:0000313" key="2">
    <source>
        <dbReference type="EMBL" id="JAT62280.1"/>
    </source>
</evidence>
<reference evidence="2" key="1">
    <citation type="submission" date="2015-07" db="EMBL/GenBank/DDBJ databases">
        <title>Transcriptome Assembly of Anthurium amnicola.</title>
        <authorList>
            <person name="Suzuki J."/>
        </authorList>
    </citation>
    <scope>NUCLEOTIDE SEQUENCE</scope>
</reference>
<name>A0A1D1Z5T2_9ARAE</name>